<name>A0A9R0ER15_SPOFR</name>
<dbReference type="GO" id="GO:0005886">
    <property type="term" value="C:plasma membrane"/>
    <property type="evidence" value="ECO:0007669"/>
    <property type="project" value="UniProtKB-SubCell"/>
</dbReference>
<keyword evidence="3 6" id="KW-0812">Transmembrane</keyword>
<sequence length="194" mass="23092">MTAWIAEVEYQCKTCLELEERKRCDHFRKLFQAYEDLMEAYCLFKKLFQFPILFLALYTFFLSLMYVQIIIELRELKVSQFGMFHINEMTILTVVWLLKNVFYIVMFSTSCEKFYMSVTDARDTCYKMLKRFQKTAAVKNLCKNVLRSHRATFHKMTACSIFTVDADLAHGFASLEVEYIVVLLQFALTRFKLE</sequence>
<evidence type="ECO:0000313" key="7">
    <source>
        <dbReference type="Proteomes" id="UP000829999"/>
    </source>
</evidence>
<proteinExistence type="predicted"/>
<keyword evidence="7" id="KW-1185">Reference proteome</keyword>
<evidence type="ECO:0000256" key="3">
    <source>
        <dbReference type="ARBA" id="ARBA00022692"/>
    </source>
</evidence>
<organism evidence="7 8">
    <name type="scientific">Spodoptera frugiperda</name>
    <name type="common">Fall armyworm</name>
    <dbReference type="NCBI Taxonomy" id="7108"/>
    <lineage>
        <taxon>Eukaryota</taxon>
        <taxon>Metazoa</taxon>
        <taxon>Ecdysozoa</taxon>
        <taxon>Arthropoda</taxon>
        <taxon>Hexapoda</taxon>
        <taxon>Insecta</taxon>
        <taxon>Pterygota</taxon>
        <taxon>Neoptera</taxon>
        <taxon>Endopterygota</taxon>
        <taxon>Lepidoptera</taxon>
        <taxon>Glossata</taxon>
        <taxon>Ditrysia</taxon>
        <taxon>Noctuoidea</taxon>
        <taxon>Noctuidae</taxon>
        <taxon>Amphipyrinae</taxon>
        <taxon>Spodoptera</taxon>
    </lineage>
</organism>
<keyword evidence="5 6" id="KW-0472">Membrane</keyword>
<dbReference type="InterPro" id="IPR013604">
    <property type="entry name" value="7TM_chemorcpt"/>
</dbReference>
<comment type="subcellular location">
    <subcellularLocation>
        <location evidence="1">Cell membrane</location>
        <topology evidence="1">Multi-pass membrane protein</topology>
    </subcellularLocation>
</comment>
<dbReference type="RefSeq" id="XP_035451887.2">
    <property type="nucleotide sequence ID" value="XM_035595994.2"/>
</dbReference>
<reference evidence="8" key="1">
    <citation type="submission" date="2025-08" db="UniProtKB">
        <authorList>
            <consortium name="RefSeq"/>
        </authorList>
    </citation>
    <scope>IDENTIFICATION</scope>
    <source>
        <tissue evidence="8">Whole larval tissue</tissue>
    </source>
</reference>
<evidence type="ECO:0000256" key="6">
    <source>
        <dbReference type="SAM" id="Phobius"/>
    </source>
</evidence>
<keyword evidence="4 6" id="KW-1133">Transmembrane helix</keyword>
<dbReference type="GeneID" id="118277271"/>
<accession>A0A9R0ER15</accession>
<keyword evidence="2" id="KW-1003">Cell membrane</keyword>
<dbReference type="AlphaFoldDB" id="A0A9R0ER15"/>
<dbReference type="GO" id="GO:0050909">
    <property type="term" value="P:sensory perception of taste"/>
    <property type="evidence" value="ECO:0007669"/>
    <property type="project" value="InterPro"/>
</dbReference>
<gene>
    <name evidence="8" type="primary">LOC118277271</name>
</gene>
<evidence type="ECO:0000256" key="1">
    <source>
        <dbReference type="ARBA" id="ARBA00004651"/>
    </source>
</evidence>
<evidence type="ECO:0000256" key="2">
    <source>
        <dbReference type="ARBA" id="ARBA00022475"/>
    </source>
</evidence>
<feature type="transmembrane region" description="Helical" evidence="6">
    <location>
        <begin position="47"/>
        <end position="69"/>
    </location>
</feature>
<evidence type="ECO:0000256" key="4">
    <source>
        <dbReference type="ARBA" id="ARBA00022989"/>
    </source>
</evidence>
<protein>
    <submittedName>
        <fullName evidence="8">Uncharacterized protein LOC118277271</fullName>
    </submittedName>
</protein>
<feature type="transmembrane region" description="Helical" evidence="6">
    <location>
        <begin position="89"/>
        <end position="107"/>
    </location>
</feature>
<dbReference type="OrthoDB" id="7325570at2759"/>
<evidence type="ECO:0000313" key="8">
    <source>
        <dbReference type="RefSeq" id="XP_035451887.2"/>
    </source>
</evidence>
<evidence type="ECO:0000256" key="5">
    <source>
        <dbReference type="ARBA" id="ARBA00023136"/>
    </source>
</evidence>
<dbReference type="Proteomes" id="UP000829999">
    <property type="component" value="Chromosome 10"/>
</dbReference>
<dbReference type="Pfam" id="PF08395">
    <property type="entry name" value="7tm_7"/>
    <property type="match status" value="1"/>
</dbReference>